<dbReference type="PIRSF" id="PIRSF000732">
    <property type="entry name" value="PTS_enzyme_I"/>
    <property type="match status" value="1"/>
</dbReference>
<dbReference type="EC" id="2.7.3.9" evidence="6 17"/>
<dbReference type="GO" id="GO:0009401">
    <property type="term" value="P:phosphoenolpyruvate-dependent sugar phosphotransferase system"/>
    <property type="evidence" value="ECO:0007669"/>
    <property type="project" value="UniProtKB-KW"/>
</dbReference>
<feature type="active site" description="Tele-phosphohistidine intermediate" evidence="18">
    <location>
        <position position="187"/>
    </location>
</feature>
<evidence type="ECO:0000256" key="5">
    <source>
        <dbReference type="ARBA" id="ARBA00007837"/>
    </source>
</evidence>
<evidence type="ECO:0000313" key="25">
    <source>
        <dbReference type="Proteomes" id="UP000061839"/>
    </source>
</evidence>
<keyword evidence="25" id="KW-1185">Reference proteome</keyword>
<sequence>MGIFKGVGVSAGRVLGPVKQMLPAVVAPVAGQTRASSIPAEQAIAALHTAADAVQNALRQRAAQLSGDAKAVIEATALMAADPMLLKTAKKLIDNGLSAEVATWQAAEGIANTLQNLGGAMAERARDVFDVRDRLVSELRGEPAPGIPVSSEPFILIADDLAPADTATLDPSRVLALVTASGGPQSHTAIIARSLGLPAIVAAAGVTSIADGHQVYLDGGTGVLDTDPSHQHGELAAAWASKVANLTFDGEGRLADGRRIPLLANVGSAADALAARTAHAEGIGLFRTEFLFLERDTEPTVEEQVRAYRAVFSAFADPISRPKVVVRTLDAGADKPLPFLAHSAEPNPALGIRGYRMVSQYRAILTRQLQAIALAAQDIAVSVWVMAPMISTAAEAGEFTALCRAAGLATSGVMIEVPSAALSAAQILGEVDFASLGTNDLTQYTMAADRQLGALASLNDSWQPAVLALIQLSCQAAAIDSSELGVCGEAAADPALAVVLVGLGVSSLSMTAHALPAVAAALASIDSKEAVDLAALAVAAPDAITARRLVRERLAILTEIGI</sequence>
<keyword evidence="14 17" id="KW-0418">Kinase</keyword>
<evidence type="ECO:0000256" key="17">
    <source>
        <dbReference type="PIRNR" id="PIRNR000732"/>
    </source>
</evidence>
<feature type="binding site" evidence="20">
    <location>
        <position position="440"/>
    </location>
    <ligand>
        <name>Mg(2+)</name>
        <dbReference type="ChEBI" id="CHEBI:18420"/>
    </ligand>
</feature>
<evidence type="ECO:0000256" key="15">
    <source>
        <dbReference type="ARBA" id="ARBA00022842"/>
    </source>
</evidence>
<dbReference type="Gene3D" id="3.50.30.10">
    <property type="entry name" value="Phosphohistidine domain"/>
    <property type="match status" value="1"/>
</dbReference>
<evidence type="ECO:0000256" key="14">
    <source>
        <dbReference type="ARBA" id="ARBA00022777"/>
    </source>
</evidence>
<comment type="catalytic activity">
    <reaction evidence="1 17">
        <text>L-histidyl-[protein] + phosphoenolpyruvate = N(pros)-phospho-L-histidyl-[protein] + pyruvate</text>
        <dbReference type="Rhea" id="RHEA:23880"/>
        <dbReference type="Rhea" id="RHEA-COMP:9745"/>
        <dbReference type="Rhea" id="RHEA-COMP:9746"/>
        <dbReference type="ChEBI" id="CHEBI:15361"/>
        <dbReference type="ChEBI" id="CHEBI:29979"/>
        <dbReference type="ChEBI" id="CHEBI:58702"/>
        <dbReference type="ChEBI" id="CHEBI:64837"/>
        <dbReference type="EC" id="2.7.3.9"/>
    </reaction>
</comment>
<keyword evidence="15 17" id="KW-0460">Magnesium</keyword>
<dbReference type="Gene3D" id="3.20.20.60">
    <property type="entry name" value="Phosphoenolpyruvate-binding domains"/>
    <property type="match status" value="1"/>
</dbReference>
<dbReference type="NCBIfam" id="TIGR01417">
    <property type="entry name" value="PTS_I_fam"/>
    <property type="match status" value="1"/>
</dbReference>
<proteinExistence type="inferred from homology"/>
<gene>
    <name evidence="24" type="ORF">UM93_14935</name>
</gene>
<dbReference type="HOGENOM" id="CLU_007308_7_0_11"/>
<dbReference type="GO" id="GO:0005737">
    <property type="term" value="C:cytoplasm"/>
    <property type="evidence" value="ECO:0007669"/>
    <property type="project" value="UniProtKB-SubCell"/>
</dbReference>
<dbReference type="InterPro" id="IPR050499">
    <property type="entry name" value="PEP-utilizing_PTS_enzyme"/>
</dbReference>
<evidence type="ECO:0000256" key="20">
    <source>
        <dbReference type="PIRSR" id="PIRSR000732-3"/>
    </source>
</evidence>
<evidence type="ECO:0000256" key="18">
    <source>
        <dbReference type="PIRSR" id="PIRSR000732-1"/>
    </source>
</evidence>
<keyword evidence="9 17" id="KW-0963">Cytoplasm</keyword>
<dbReference type="InterPro" id="IPR000121">
    <property type="entry name" value="PEP_util_C"/>
</dbReference>
<evidence type="ECO:0000256" key="9">
    <source>
        <dbReference type="ARBA" id="ARBA00022490"/>
    </source>
</evidence>
<dbReference type="PRINTS" id="PR01736">
    <property type="entry name" value="PHPHTRNFRASE"/>
</dbReference>
<dbReference type="GO" id="GO:0008965">
    <property type="term" value="F:phosphoenolpyruvate-protein phosphotransferase activity"/>
    <property type="evidence" value="ECO:0007669"/>
    <property type="project" value="UniProtKB-EC"/>
</dbReference>
<dbReference type="STRING" id="1618207.UM93_14935"/>
<dbReference type="OrthoDB" id="9765468at2"/>
<keyword evidence="10 17" id="KW-0762">Sugar transport</keyword>
<dbReference type="Pfam" id="PF05524">
    <property type="entry name" value="PEP-utilisers_N"/>
    <property type="match status" value="1"/>
</dbReference>
<evidence type="ECO:0000256" key="2">
    <source>
        <dbReference type="ARBA" id="ARBA00001946"/>
    </source>
</evidence>
<evidence type="ECO:0000256" key="8">
    <source>
        <dbReference type="ARBA" id="ARBA00022448"/>
    </source>
</evidence>
<accession>A0A0D4C265</accession>
<evidence type="ECO:0000259" key="22">
    <source>
        <dbReference type="Pfam" id="PF02896"/>
    </source>
</evidence>
<evidence type="ECO:0000256" key="1">
    <source>
        <dbReference type="ARBA" id="ARBA00000683"/>
    </source>
</evidence>
<evidence type="ECO:0000256" key="13">
    <source>
        <dbReference type="ARBA" id="ARBA00022723"/>
    </source>
</evidence>
<dbReference type="SUPFAM" id="SSF51621">
    <property type="entry name" value="Phosphoenolpyruvate/pyruvate domain"/>
    <property type="match status" value="1"/>
</dbReference>
<dbReference type="SUPFAM" id="SSF52009">
    <property type="entry name" value="Phosphohistidine domain"/>
    <property type="match status" value="1"/>
</dbReference>
<dbReference type="InterPro" id="IPR036618">
    <property type="entry name" value="PtsI_HPr-bd_sf"/>
</dbReference>
<organism evidence="24 25">
    <name type="scientific">Psychromicrobium lacuslunae</name>
    <dbReference type="NCBI Taxonomy" id="1618207"/>
    <lineage>
        <taxon>Bacteria</taxon>
        <taxon>Bacillati</taxon>
        <taxon>Actinomycetota</taxon>
        <taxon>Actinomycetes</taxon>
        <taxon>Micrococcales</taxon>
        <taxon>Micrococcaceae</taxon>
        <taxon>Psychromicrobium</taxon>
    </lineage>
</organism>
<dbReference type="InterPro" id="IPR008279">
    <property type="entry name" value="PEP-util_enz_mobile_dom"/>
</dbReference>
<dbReference type="RefSeq" id="WP_045076329.1">
    <property type="nucleotide sequence ID" value="NZ_CP011005.1"/>
</dbReference>
<feature type="domain" description="Phosphotransferase system enzyme I N-terminal" evidence="23">
    <location>
        <begin position="5"/>
        <end position="124"/>
    </location>
</feature>
<comment type="cofactor">
    <cofactor evidence="2 17 20">
        <name>Mg(2+)</name>
        <dbReference type="ChEBI" id="CHEBI:18420"/>
    </cofactor>
</comment>
<dbReference type="Pfam" id="PF00391">
    <property type="entry name" value="PEP-utilizers"/>
    <property type="match status" value="1"/>
</dbReference>
<dbReference type="EMBL" id="CP011005">
    <property type="protein sequence ID" value="AJT42466.1"/>
    <property type="molecule type" value="Genomic_DNA"/>
</dbReference>
<feature type="binding site" evidence="19">
    <location>
        <begin position="439"/>
        <end position="440"/>
    </location>
    <ligand>
        <name>phosphoenolpyruvate</name>
        <dbReference type="ChEBI" id="CHEBI:58702"/>
    </ligand>
</feature>
<evidence type="ECO:0000256" key="3">
    <source>
        <dbReference type="ARBA" id="ARBA00002728"/>
    </source>
</evidence>
<dbReference type="InterPro" id="IPR024692">
    <property type="entry name" value="PTS_EI"/>
</dbReference>
<dbReference type="PANTHER" id="PTHR46244:SF3">
    <property type="entry name" value="PHOSPHOENOLPYRUVATE-PROTEIN PHOSPHOTRANSFERASE"/>
    <property type="match status" value="1"/>
</dbReference>
<keyword evidence="24" id="KW-0670">Pyruvate</keyword>
<keyword evidence="11 17" id="KW-0808">Transferase</keyword>
<comment type="function">
    <text evidence="3 17">General (non sugar-specific) component of the phosphoenolpyruvate-dependent sugar phosphotransferase system (sugar PTS). This major carbohydrate active-transport system catalyzes the phosphorylation of incoming sugar substrates concomitantly with their translocation across the cell membrane. Enzyme I transfers the phosphoryl group from phosphoenolpyruvate (PEP) to the phosphoryl carrier protein (HPr).</text>
</comment>
<evidence type="ECO:0000256" key="16">
    <source>
        <dbReference type="ARBA" id="ARBA00033235"/>
    </source>
</evidence>
<evidence type="ECO:0000259" key="23">
    <source>
        <dbReference type="Pfam" id="PF05524"/>
    </source>
</evidence>
<dbReference type="Gene3D" id="1.10.274.10">
    <property type="entry name" value="PtsI, HPr-binding domain"/>
    <property type="match status" value="1"/>
</dbReference>
<dbReference type="SUPFAM" id="SSF47831">
    <property type="entry name" value="Enzyme I of the PEP:sugar phosphotransferase system HPr-binding (sub)domain"/>
    <property type="match status" value="1"/>
</dbReference>
<feature type="binding site" evidence="19">
    <location>
        <position position="450"/>
    </location>
    <ligand>
        <name>phosphoenolpyruvate</name>
        <dbReference type="ChEBI" id="CHEBI:58702"/>
    </ligand>
</feature>
<evidence type="ECO:0000256" key="19">
    <source>
        <dbReference type="PIRSR" id="PIRSR000732-2"/>
    </source>
</evidence>
<dbReference type="InterPro" id="IPR015813">
    <property type="entry name" value="Pyrv/PenolPyrv_kinase-like_dom"/>
</dbReference>
<keyword evidence="12 17" id="KW-0598">Phosphotransferase system</keyword>
<protein>
    <recommendedName>
        <fullName evidence="7 17">Phosphoenolpyruvate-protein phosphotransferase</fullName>
        <ecNumber evidence="6 17">2.7.3.9</ecNumber>
    </recommendedName>
    <alternativeName>
        <fullName evidence="16 17">Phosphotransferase system, enzyme I</fullName>
    </alternativeName>
</protein>
<feature type="domain" description="PEP-utilising enzyme C-terminal" evidence="22">
    <location>
        <begin position="253"/>
        <end position="526"/>
    </location>
</feature>
<comment type="subcellular location">
    <subcellularLocation>
        <location evidence="4 17">Cytoplasm</location>
    </subcellularLocation>
</comment>
<dbReference type="Pfam" id="PF02896">
    <property type="entry name" value="PEP-utilizers_C"/>
    <property type="match status" value="1"/>
</dbReference>
<feature type="binding site" evidence="20">
    <location>
        <position position="416"/>
    </location>
    <ligand>
        <name>Mg(2+)</name>
        <dbReference type="ChEBI" id="CHEBI:18420"/>
    </ligand>
</feature>
<evidence type="ECO:0000256" key="10">
    <source>
        <dbReference type="ARBA" id="ARBA00022597"/>
    </source>
</evidence>
<feature type="domain" description="PEP-utilising enzyme mobile" evidence="21">
    <location>
        <begin position="152"/>
        <end position="222"/>
    </location>
</feature>
<evidence type="ECO:0000259" key="21">
    <source>
        <dbReference type="Pfam" id="PF00391"/>
    </source>
</evidence>
<evidence type="ECO:0000256" key="6">
    <source>
        <dbReference type="ARBA" id="ARBA00012232"/>
    </source>
</evidence>
<dbReference type="InterPro" id="IPR040442">
    <property type="entry name" value="Pyrv_kinase-like_dom_sf"/>
</dbReference>
<comment type="similarity">
    <text evidence="5 17">Belongs to the PEP-utilizing enzyme family.</text>
</comment>
<evidence type="ECO:0000256" key="7">
    <source>
        <dbReference type="ARBA" id="ARBA00016544"/>
    </source>
</evidence>
<dbReference type="InterPro" id="IPR036637">
    <property type="entry name" value="Phosphohistidine_dom_sf"/>
</dbReference>
<dbReference type="InterPro" id="IPR006318">
    <property type="entry name" value="PTS_EI-like"/>
</dbReference>
<evidence type="ECO:0000256" key="4">
    <source>
        <dbReference type="ARBA" id="ARBA00004496"/>
    </source>
</evidence>
<reference evidence="24 25" key="1">
    <citation type="journal article" date="2015" name="Genome Announc.">
        <title>Complete Genome Sequencing of Protease-Producing Novel Arthrobacter sp. Strain IHBB 11108 Using PacBio Single-Molecule Real-Time Sequencing Technology.</title>
        <authorList>
            <person name="Kiran S."/>
            <person name="Swarnkar M.K."/>
            <person name="Pal M."/>
            <person name="Thakur R."/>
            <person name="Tewari R."/>
            <person name="Singh A.K."/>
            <person name="Gulati A."/>
        </authorList>
    </citation>
    <scope>NUCLEOTIDE SEQUENCE [LARGE SCALE GENOMIC DNA]</scope>
    <source>
        <strain evidence="24 25">IHBB 11108</strain>
    </source>
</reference>
<feature type="active site" description="Proton donor" evidence="18">
    <location>
        <position position="487"/>
    </location>
</feature>
<dbReference type="GO" id="GO:0016301">
    <property type="term" value="F:kinase activity"/>
    <property type="evidence" value="ECO:0007669"/>
    <property type="project" value="UniProtKB-KW"/>
</dbReference>
<feature type="binding site" evidence="19">
    <location>
        <position position="287"/>
    </location>
    <ligand>
        <name>phosphoenolpyruvate</name>
        <dbReference type="ChEBI" id="CHEBI:58702"/>
    </ligand>
</feature>
<evidence type="ECO:0000313" key="24">
    <source>
        <dbReference type="EMBL" id="AJT42466.1"/>
    </source>
</evidence>
<dbReference type="GO" id="GO:0046872">
    <property type="term" value="F:metal ion binding"/>
    <property type="evidence" value="ECO:0007669"/>
    <property type="project" value="UniProtKB-KW"/>
</dbReference>
<dbReference type="Proteomes" id="UP000061839">
    <property type="component" value="Chromosome"/>
</dbReference>
<dbReference type="PANTHER" id="PTHR46244">
    <property type="entry name" value="PHOSPHOENOLPYRUVATE-PROTEIN PHOSPHOTRANSFERASE"/>
    <property type="match status" value="1"/>
</dbReference>
<feature type="binding site" evidence="19">
    <location>
        <position position="327"/>
    </location>
    <ligand>
        <name>phosphoenolpyruvate</name>
        <dbReference type="ChEBI" id="CHEBI:58702"/>
    </ligand>
</feature>
<dbReference type="AlphaFoldDB" id="A0A0D4C265"/>
<evidence type="ECO:0000256" key="11">
    <source>
        <dbReference type="ARBA" id="ARBA00022679"/>
    </source>
</evidence>
<name>A0A0D4C265_9MICC</name>
<dbReference type="KEGG" id="ari:UM93_14935"/>
<keyword evidence="13 17" id="KW-0479">Metal-binding</keyword>
<keyword evidence="8 17" id="KW-0813">Transport</keyword>
<evidence type="ECO:0000256" key="12">
    <source>
        <dbReference type="ARBA" id="ARBA00022683"/>
    </source>
</evidence>
<dbReference type="PATRIC" id="fig|1618207.4.peg.3042"/>
<dbReference type="InterPro" id="IPR008731">
    <property type="entry name" value="PTS_EIN"/>
</dbReference>